<feature type="region of interest" description="Disordered" evidence="1">
    <location>
        <begin position="27"/>
        <end position="56"/>
    </location>
</feature>
<evidence type="ECO:0000313" key="5">
    <source>
        <dbReference type="Proteomes" id="UP001596012"/>
    </source>
</evidence>
<keyword evidence="2" id="KW-0732">Signal</keyword>
<evidence type="ECO:0000256" key="1">
    <source>
        <dbReference type="SAM" id="MobiDB-lite"/>
    </source>
</evidence>
<keyword evidence="4" id="KW-0378">Hydrolase</keyword>
<dbReference type="InterPro" id="IPR039561">
    <property type="entry name" value="Peptidase_M15C"/>
</dbReference>
<proteinExistence type="predicted"/>
<dbReference type="SUPFAM" id="SSF55166">
    <property type="entry name" value="Hedgehog/DD-peptidase"/>
    <property type="match status" value="1"/>
</dbReference>
<evidence type="ECO:0000256" key="2">
    <source>
        <dbReference type="SAM" id="SignalP"/>
    </source>
</evidence>
<dbReference type="RefSeq" id="WP_386344577.1">
    <property type="nucleotide sequence ID" value="NZ_JBHSFG010000037.1"/>
</dbReference>
<comment type="caution">
    <text evidence="4">The sequence shown here is derived from an EMBL/GenBank/DDBJ whole genome shotgun (WGS) entry which is preliminary data.</text>
</comment>
<organism evidence="4 5">
    <name type="scientific">Streptomyces xiangluensis</name>
    <dbReference type="NCBI Taxonomy" id="2665720"/>
    <lineage>
        <taxon>Bacteria</taxon>
        <taxon>Bacillati</taxon>
        <taxon>Actinomycetota</taxon>
        <taxon>Actinomycetes</taxon>
        <taxon>Kitasatosporales</taxon>
        <taxon>Streptomycetaceae</taxon>
        <taxon>Streptomyces</taxon>
    </lineage>
</organism>
<accession>A0ABV8YQ03</accession>
<name>A0ABV8YQ03_9ACTN</name>
<evidence type="ECO:0000313" key="4">
    <source>
        <dbReference type="EMBL" id="MFC4467332.1"/>
    </source>
</evidence>
<dbReference type="Pfam" id="PF13539">
    <property type="entry name" value="Peptidase_M15_4"/>
    <property type="match status" value="1"/>
</dbReference>
<feature type="signal peptide" evidence="2">
    <location>
        <begin position="1"/>
        <end position="26"/>
    </location>
</feature>
<feature type="chain" id="PRO_5047146085" evidence="2">
    <location>
        <begin position="27"/>
        <end position="263"/>
    </location>
</feature>
<dbReference type="Proteomes" id="UP001596012">
    <property type="component" value="Unassembled WGS sequence"/>
</dbReference>
<dbReference type="EMBL" id="JBHSFG010000037">
    <property type="protein sequence ID" value="MFC4467332.1"/>
    <property type="molecule type" value="Genomic_DNA"/>
</dbReference>
<keyword evidence="5" id="KW-1185">Reference proteome</keyword>
<gene>
    <name evidence="4" type="ORF">ACFPH6_22855</name>
</gene>
<sequence>MTHPARSRPPLVLVLATALLATACTAAGDTGSSAPPTSPPASANPAPTPTPSADAVVQPVPAAQWRRIKDAGMVREGCPITSPDRLRRVEINHHGFDGKTHRGLLVVNADTADSVVRIFTRLFDEQFPIRRMKPLEEYGGDSTASLAADNTAAFNCRRPDQINAPTLESPHANGRAVDINPLENPWKDLRCKCWKPNGKYSARTEGKGKILKGATAWRAFVDEGWIWQNIDVPDYMHFDTGYPSKPYTGPGASVSPTAGANAS</sequence>
<protein>
    <submittedName>
        <fullName evidence="4">M15 family metallopeptidase</fullName>
        <ecNumber evidence="4">3.4.-.-</ecNumber>
    </submittedName>
</protein>
<dbReference type="GO" id="GO:0016787">
    <property type="term" value="F:hydrolase activity"/>
    <property type="evidence" value="ECO:0007669"/>
    <property type="project" value="UniProtKB-KW"/>
</dbReference>
<evidence type="ECO:0000259" key="3">
    <source>
        <dbReference type="Pfam" id="PF13539"/>
    </source>
</evidence>
<dbReference type="Gene3D" id="3.30.1380.10">
    <property type="match status" value="1"/>
</dbReference>
<feature type="domain" description="Peptidase M15C" evidence="3">
    <location>
        <begin position="165"/>
        <end position="239"/>
    </location>
</feature>
<dbReference type="PROSITE" id="PS51257">
    <property type="entry name" value="PROKAR_LIPOPROTEIN"/>
    <property type="match status" value="1"/>
</dbReference>
<dbReference type="EC" id="3.4.-.-" evidence="4"/>
<dbReference type="InterPro" id="IPR009045">
    <property type="entry name" value="Zn_M74/Hedgehog-like"/>
</dbReference>
<reference evidence="5" key="1">
    <citation type="journal article" date="2019" name="Int. J. Syst. Evol. Microbiol.">
        <title>The Global Catalogue of Microorganisms (GCM) 10K type strain sequencing project: providing services to taxonomists for standard genome sequencing and annotation.</title>
        <authorList>
            <consortium name="The Broad Institute Genomics Platform"/>
            <consortium name="The Broad Institute Genome Sequencing Center for Infectious Disease"/>
            <person name="Wu L."/>
            <person name="Ma J."/>
        </authorList>
    </citation>
    <scope>NUCLEOTIDE SEQUENCE [LARGE SCALE GENOMIC DNA]</scope>
    <source>
        <strain evidence="5">DT43</strain>
    </source>
</reference>